<dbReference type="KEGG" id="jte:ASJ30_03280"/>
<dbReference type="Gene3D" id="1.20.1250.20">
    <property type="entry name" value="MFS general substrate transporter like domains"/>
    <property type="match status" value="1"/>
</dbReference>
<accession>A0A1L3MED6</accession>
<dbReference type="Proteomes" id="UP000182938">
    <property type="component" value="Chromosome"/>
</dbReference>
<proteinExistence type="predicted"/>
<feature type="transmembrane region" description="Helical" evidence="1">
    <location>
        <begin position="341"/>
        <end position="363"/>
    </location>
</feature>
<keyword evidence="3" id="KW-1185">Reference proteome</keyword>
<sequence>MTSHHETTRRTPPFGPVLAVLAVALISINLRPGASSVGPLLEEVRTALAIGPTLAGVVTALPGFAFAVAGGGAVALARRVGVSAGITLGVAAVVVTLLARVLTDSAGVFLVLTALGLAGMGLGNVLVPAWIKAHSSDGGVRLMTIYSMGLTVGGTLGPLLAAPVAAVAPGAWRGALGMWGVAALLALVPWTIIALRDRVHRRAAGENPTSRIWHSPTAIALTVLFGVQSTNAYVQFGWLPQIYRDAGLSAGTAGVYTSVLAALGIGGGLLMPTVIARSRDLSAWMLGFGALAVAGYLGLLLAPTTLPWLWAVLLGLSGFAFPTAISLITARSRDPHVTAQLSGFVQPVGYLLAGIGPFLVGVLHELTGGWTLVLYLLMATGVGIALAGLRVARPVFVDDEIGLSAATR</sequence>
<dbReference type="PANTHER" id="PTHR23523">
    <property type="match status" value="1"/>
</dbReference>
<dbReference type="SUPFAM" id="SSF103473">
    <property type="entry name" value="MFS general substrate transporter"/>
    <property type="match status" value="1"/>
</dbReference>
<feature type="transmembrane region" description="Helical" evidence="1">
    <location>
        <begin position="12"/>
        <end position="30"/>
    </location>
</feature>
<dbReference type="InterPro" id="IPR036259">
    <property type="entry name" value="MFS_trans_sf"/>
</dbReference>
<protein>
    <submittedName>
        <fullName evidence="2">Cyanate permease</fullName>
    </submittedName>
</protein>
<feature type="transmembrane region" description="Helical" evidence="1">
    <location>
        <begin position="369"/>
        <end position="389"/>
    </location>
</feature>
<keyword evidence="1" id="KW-0812">Transmembrane</keyword>
<dbReference type="InterPro" id="IPR052524">
    <property type="entry name" value="MFS_Cyanate_Porter"/>
</dbReference>
<dbReference type="InterPro" id="IPR011701">
    <property type="entry name" value="MFS"/>
</dbReference>
<keyword evidence="1" id="KW-1133">Transmembrane helix</keyword>
<feature type="transmembrane region" description="Helical" evidence="1">
    <location>
        <begin position="174"/>
        <end position="195"/>
    </location>
</feature>
<name>A0A1L3MED6_9MICO</name>
<dbReference type="GO" id="GO:0022857">
    <property type="term" value="F:transmembrane transporter activity"/>
    <property type="evidence" value="ECO:0007669"/>
    <property type="project" value="InterPro"/>
</dbReference>
<feature type="transmembrane region" description="Helical" evidence="1">
    <location>
        <begin position="283"/>
        <end position="302"/>
    </location>
</feature>
<feature type="transmembrane region" description="Helical" evidence="1">
    <location>
        <begin position="308"/>
        <end position="329"/>
    </location>
</feature>
<evidence type="ECO:0000313" key="3">
    <source>
        <dbReference type="Proteomes" id="UP000182938"/>
    </source>
</evidence>
<reference evidence="2 3" key="1">
    <citation type="submission" date="2015-11" db="EMBL/GenBank/DDBJ databases">
        <authorList>
            <person name="Zhang Y."/>
            <person name="Guo Z."/>
        </authorList>
    </citation>
    <scope>NUCLEOTIDE SEQUENCE [LARGE SCALE GENOMIC DNA]</scope>
    <source>
        <strain evidence="2 3">YFY001</strain>
    </source>
</reference>
<dbReference type="PANTHER" id="PTHR23523:SF2">
    <property type="entry name" value="2-NITROIMIDAZOLE TRANSPORTER"/>
    <property type="match status" value="1"/>
</dbReference>
<feature type="transmembrane region" description="Helical" evidence="1">
    <location>
        <begin position="50"/>
        <end position="77"/>
    </location>
</feature>
<feature type="transmembrane region" description="Helical" evidence="1">
    <location>
        <begin position="143"/>
        <end position="168"/>
    </location>
</feature>
<organism evidence="2 3">
    <name type="scientific">Janibacter indicus</name>
    <dbReference type="NCBI Taxonomy" id="857417"/>
    <lineage>
        <taxon>Bacteria</taxon>
        <taxon>Bacillati</taxon>
        <taxon>Actinomycetota</taxon>
        <taxon>Actinomycetes</taxon>
        <taxon>Micrococcales</taxon>
        <taxon>Intrasporangiaceae</taxon>
        <taxon>Janibacter</taxon>
    </lineage>
</organism>
<keyword evidence="1" id="KW-0472">Membrane</keyword>
<dbReference type="Pfam" id="PF07690">
    <property type="entry name" value="MFS_1"/>
    <property type="match status" value="1"/>
</dbReference>
<feature type="transmembrane region" description="Helical" evidence="1">
    <location>
        <begin position="84"/>
        <end position="102"/>
    </location>
</feature>
<feature type="transmembrane region" description="Helical" evidence="1">
    <location>
        <begin position="108"/>
        <end position="131"/>
    </location>
</feature>
<gene>
    <name evidence="2" type="ORF">ASJ30_03280</name>
</gene>
<evidence type="ECO:0000256" key="1">
    <source>
        <dbReference type="SAM" id="Phobius"/>
    </source>
</evidence>
<dbReference type="EMBL" id="CP013290">
    <property type="protein sequence ID" value="APH00674.1"/>
    <property type="molecule type" value="Genomic_DNA"/>
</dbReference>
<dbReference type="RefSeq" id="WP_072623841.1">
    <property type="nucleotide sequence ID" value="NZ_CP013290.1"/>
</dbReference>
<feature type="transmembrane region" description="Helical" evidence="1">
    <location>
        <begin position="216"/>
        <end position="236"/>
    </location>
</feature>
<feature type="transmembrane region" description="Helical" evidence="1">
    <location>
        <begin position="248"/>
        <end position="271"/>
    </location>
</feature>
<evidence type="ECO:0000313" key="2">
    <source>
        <dbReference type="EMBL" id="APH00674.1"/>
    </source>
</evidence>
<dbReference type="AlphaFoldDB" id="A0A1L3MED6"/>